<sequence>MTDEESTAILFAETREWRPDPNNPEQVQSARCALARGLLTSEGRGFRRRRWPTPADFGDPETLAAWQGCFEAVRFAKRSLGSRGLAFYFGHDRPSEDDDLIKRAPALKDATREEFGPIFVAGGGAPGNLYVYDGVKDTGPGFLPFRSEIEPQAESKHCLSPAMATITVLVCLALFGLILHFAF</sequence>
<dbReference type="EMBL" id="NAOO01000034">
    <property type="protein sequence ID" value="RFB86105.1"/>
    <property type="molecule type" value="Genomic_DNA"/>
</dbReference>
<protein>
    <recommendedName>
        <fullName evidence="4">Transmembrane protein</fullName>
    </recommendedName>
</protein>
<name>A0A3E1B5C7_RHILT</name>
<evidence type="ECO:0000313" key="2">
    <source>
        <dbReference type="EMBL" id="RFB86105.1"/>
    </source>
</evidence>
<evidence type="ECO:0000256" key="1">
    <source>
        <dbReference type="SAM" id="Phobius"/>
    </source>
</evidence>
<dbReference type="Proteomes" id="UP000256748">
    <property type="component" value="Unassembled WGS sequence"/>
</dbReference>
<keyword evidence="1" id="KW-0472">Membrane</keyword>
<feature type="transmembrane region" description="Helical" evidence="1">
    <location>
        <begin position="162"/>
        <end position="182"/>
    </location>
</feature>
<dbReference type="AlphaFoldDB" id="A0A3E1B5C7"/>
<organism evidence="2 3">
    <name type="scientific">Rhizobium leguminosarum bv. trifolii</name>
    <dbReference type="NCBI Taxonomy" id="386"/>
    <lineage>
        <taxon>Bacteria</taxon>
        <taxon>Pseudomonadati</taxon>
        <taxon>Pseudomonadota</taxon>
        <taxon>Alphaproteobacteria</taxon>
        <taxon>Hyphomicrobiales</taxon>
        <taxon>Rhizobiaceae</taxon>
        <taxon>Rhizobium/Agrobacterium group</taxon>
        <taxon>Rhizobium</taxon>
    </lineage>
</organism>
<gene>
    <name evidence="2" type="ORF">B5K10_24970</name>
</gene>
<proteinExistence type="predicted"/>
<evidence type="ECO:0008006" key="4">
    <source>
        <dbReference type="Google" id="ProtNLM"/>
    </source>
</evidence>
<accession>A0A3E1B5C7</accession>
<dbReference type="RefSeq" id="WP_116275321.1">
    <property type="nucleotide sequence ID" value="NZ_KZ859527.1"/>
</dbReference>
<keyword evidence="1" id="KW-0812">Transmembrane</keyword>
<evidence type="ECO:0000313" key="3">
    <source>
        <dbReference type="Proteomes" id="UP000256748"/>
    </source>
</evidence>
<keyword evidence="1" id="KW-1133">Transmembrane helix</keyword>
<comment type="caution">
    <text evidence="2">The sequence shown here is derived from an EMBL/GenBank/DDBJ whole genome shotgun (WGS) entry which is preliminary data.</text>
</comment>
<reference evidence="2 3" key="1">
    <citation type="submission" date="2017-03" db="EMBL/GenBank/DDBJ databases">
        <title>Genome analysis of Rhizobial strains effectives or ineffectives for nitrogen fixation isolated from bean seeds.</title>
        <authorList>
            <person name="Peralta H."/>
            <person name="Aguilar-Vera A."/>
            <person name="Mora Y."/>
            <person name="Vargas-Lagunas C."/>
            <person name="Girard L."/>
            <person name="Mora J."/>
        </authorList>
    </citation>
    <scope>NUCLEOTIDE SEQUENCE [LARGE SCALE GENOMIC DNA]</scope>
    <source>
        <strain evidence="2 3">CCGM5</strain>
    </source>
</reference>